<dbReference type="KEGG" id="err:DVR09_16205"/>
<keyword evidence="2" id="KW-1185">Reference proteome</keyword>
<reference evidence="1 2" key="1">
    <citation type="submission" date="2018-07" db="EMBL/GenBank/DDBJ databases">
        <title>Genome sequence of Erythrobacter strain YH-07, an antagonistic bacterium isolated from Yellow Sea.</title>
        <authorList>
            <person name="Tang T."/>
            <person name="Liu Q."/>
            <person name="Sun X."/>
        </authorList>
    </citation>
    <scope>NUCLEOTIDE SEQUENCE [LARGE SCALE GENOMIC DNA]</scope>
    <source>
        <strain evidence="1 2">YH-07</strain>
        <plasmid evidence="1 2">unnamed</plasmid>
    </source>
</reference>
<protein>
    <submittedName>
        <fullName evidence="1">Uncharacterized protein</fullName>
    </submittedName>
</protein>
<geneLocation type="plasmid" evidence="1 2">
    <name>unnamed</name>
</geneLocation>
<evidence type="ECO:0000313" key="1">
    <source>
        <dbReference type="EMBL" id="AXK43996.1"/>
    </source>
</evidence>
<organism evidence="1 2">
    <name type="scientific">Erythrobacter aureus</name>
    <dbReference type="NCBI Taxonomy" id="2182384"/>
    <lineage>
        <taxon>Bacteria</taxon>
        <taxon>Pseudomonadati</taxon>
        <taxon>Pseudomonadota</taxon>
        <taxon>Alphaproteobacteria</taxon>
        <taxon>Sphingomonadales</taxon>
        <taxon>Erythrobacteraceae</taxon>
        <taxon>Erythrobacter/Porphyrobacter group</taxon>
        <taxon>Erythrobacter</taxon>
    </lineage>
</organism>
<name>A0A345YJ94_9SPHN</name>
<gene>
    <name evidence="1" type="ORF">DVR09_16205</name>
</gene>
<keyword evidence="1" id="KW-0614">Plasmid</keyword>
<evidence type="ECO:0000313" key="2">
    <source>
        <dbReference type="Proteomes" id="UP000254508"/>
    </source>
</evidence>
<accession>A0A345YJ94</accession>
<proteinExistence type="predicted"/>
<dbReference type="AlphaFoldDB" id="A0A345YJ94"/>
<dbReference type="Proteomes" id="UP000254508">
    <property type="component" value="Plasmid unnamed"/>
</dbReference>
<sequence length="189" mass="20943">MSKFVPLRKTWTGERIGALLACVLFALCGIYVYTLPVRTEAEKACRDWMEYAIDTPSTISRYRDESEPAEVGPVSFAYQKELCPAIGWPSDVCAVLSALPGTLSQPTEGEASKSLGKMLEDNREADKRARLNAYRSLSAEQKQGTRINVSFDADNTYGAPIRYEAYCTVKEDPDTGKPYVLGADFTRGF</sequence>
<dbReference type="RefSeq" id="WP_115418309.1">
    <property type="nucleotide sequence ID" value="NZ_CP031358.1"/>
</dbReference>
<dbReference type="EMBL" id="CP031358">
    <property type="protein sequence ID" value="AXK43996.1"/>
    <property type="molecule type" value="Genomic_DNA"/>
</dbReference>